<gene>
    <name evidence="1" type="ORF">CCACVL1_01295</name>
</gene>
<dbReference type="Gramene" id="OMP07489">
    <property type="protein sequence ID" value="OMP07489"/>
    <property type="gene ID" value="CCACVL1_01295"/>
</dbReference>
<organism evidence="1 2">
    <name type="scientific">Corchorus capsularis</name>
    <name type="common">Jute</name>
    <dbReference type="NCBI Taxonomy" id="210143"/>
    <lineage>
        <taxon>Eukaryota</taxon>
        <taxon>Viridiplantae</taxon>
        <taxon>Streptophyta</taxon>
        <taxon>Embryophyta</taxon>
        <taxon>Tracheophyta</taxon>
        <taxon>Spermatophyta</taxon>
        <taxon>Magnoliopsida</taxon>
        <taxon>eudicotyledons</taxon>
        <taxon>Gunneridae</taxon>
        <taxon>Pentapetalae</taxon>
        <taxon>rosids</taxon>
        <taxon>malvids</taxon>
        <taxon>Malvales</taxon>
        <taxon>Malvaceae</taxon>
        <taxon>Grewioideae</taxon>
        <taxon>Apeibeae</taxon>
        <taxon>Corchorus</taxon>
    </lineage>
</organism>
<sequence length="208" mass="23037">AVGAIPHATTLLVDRPLALTNQSSHRLQQMRLQMVANREGAVVLRPHSFIAIQNSLSNTGNEFGHGVFVVACNARRNGEHDRSERGGTSLQVLKAFVGDDLTDHRGHLGFYPGPLRPWLWLPRDVVVLEPMIAQTSEESRIAPSRFEFVTAFDAFSRGLDAGRRCTYAAKLLMTDMYISLNSSSAPPATGRERLQCRLARLAYRAALR</sequence>
<proteinExistence type="predicted"/>
<name>A0A1R3KKA0_COCAP</name>
<reference evidence="1 2" key="1">
    <citation type="submission" date="2013-09" db="EMBL/GenBank/DDBJ databases">
        <title>Corchorus capsularis genome sequencing.</title>
        <authorList>
            <person name="Alam M."/>
            <person name="Haque M.S."/>
            <person name="Islam M.S."/>
            <person name="Emdad E.M."/>
            <person name="Islam M.M."/>
            <person name="Ahmed B."/>
            <person name="Halim A."/>
            <person name="Hossen Q.M.M."/>
            <person name="Hossain M.Z."/>
            <person name="Ahmed R."/>
            <person name="Khan M.M."/>
            <person name="Islam R."/>
            <person name="Rashid M.M."/>
            <person name="Khan S.A."/>
            <person name="Rahman M.S."/>
            <person name="Alam M."/>
        </authorList>
    </citation>
    <scope>NUCLEOTIDE SEQUENCE [LARGE SCALE GENOMIC DNA]</scope>
    <source>
        <strain evidence="2">cv. CVL-1</strain>
        <tissue evidence="1">Whole seedling</tissue>
    </source>
</reference>
<evidence type="ECO:0000313" key="1">
    <source>
        <dbReference type="EMBL" id="OMP07489.1"/>
    </source>
</evidence>
<accession>A0A1R3KKA0</accession>
<dbReference type="AlphaFoldDB" id="A0A1R3KKA0"/>
<protein>
    <submittedName>
        <fullName evidence="1">Uncharacterized protein</fullName>
    </submittedName>
</protein>
<dbReference type="EMBL" id="AWWV01004393">
    <property type="protein sequence ID" value="OMP07489.1"/>
    <property type="molecule type" value="Genomic_DNA"/>
</dbReference>
<dbReference type="Proteomes" id="UP000188268">
    <property type="component" value="Unassembled WGS sequence"/>
</dbReference>
<feature type="non-terminal residue" evidence="1">
    <location>
        <position position="1"/>
    </location>
</feature>
<evidence type="ECO:0000313" key="2">
    <source>
        <dbReference type="Proteomes" id="UP000188268"/>
    </source>
</evidence>
<keyword evidence="2" id="KW-1185">Reference proteome</keyword>
<comment type="caution">
    <text evidence="1">The sequence shown here is derived from an EMBL/GenBank/DDBJ whole genome shotgun (WGS) entry which is preliminary data.</text>
</comment>